<accession>A0A0J1BAF7</accession>
<proteinExistence type="predicted"/>
<evidence type="ECO:0000313" key="1">
    <source>
        <dbReference type="EMBL" id="KLU03503.1"/>
    </source>
</evidence>
<keyword evidence="2" id="KW-1185">Reference proteome</keyword>
<dbReference type="AlphaFoldDB" id="A0A0J1BAF7"/>
<reference evidence="1" key="1">
    <citation type="submission" date="2015-05" db="EMBL/GenBank/DDBJ databases">
        <title>Permanent draft genome of Rhodopirellula islandicus K833.</title>
        <authorList>
            <person name="Kizina J."/>
            <person name="Richter M."/>
            <person name="Glockner F.O."/>
            <person name="Harder J."/>
        </authorList>
    </citation>
    <scope>NUCLEOTIDE SEQUENCE [LARGE SCALE GENOMIC DNA]</scope>
    <source>
        <strain evidence="1">K833</strain>
    </source>
</reference>
<protein>
    <submittedName>
        <fullName evidence="1">Uncharacterized protein</fullName>
    </submittedName>
</protein>
<comment type="caution">
    <text evidence="1">The sequence shown here is derived from an EMBL/GenBank/DDBJ whole genome shotgun (WGS) entry which is preliminary data.</text>
</comment>
<name>A0A0J1BAF7_RHOIS</name>
<organism evidence="1 2">
    <name type="scientific">Rhodopirellula islandica</name>
    <dbReference type="NCBI Taxonomy" id="595434"/>
    <lineage>
        <taxon>Bacteria</taxon>
        <taxon>Pseudomonadati</taxon>
        <taxon>Planctomycetota</taxon>
        <taxon>Planctomycetia</taxon>
        <taxon>Pirellulales</taxon>
        <taxon>Pirellulaceae</taxon>
        <taxon>Rhodopirellula</taxon>
    </lineage>
</organism>
<dbReference type="Proteomes" id="UP000036367">
    <property type="component" value="Unassembled WGS sequence"/>
</dbReference>
<dbReference type="PATRIC" id="fig|595434.4.peg.4176"/>
<dbReference type="EMBL" id="LECT01000036">
    <property type="protein sequence ID" value="KLU03503.1"/>
    <property type="molecule type" value="Genomic_DNA"/>
</dbReference>
<sequence length="63" mass="6753">MFVVGDHLGAESSIGPAGMRWKDAGRVMKTGRSPMANGPLINCSAGGGIDDPVLRRWRIWKGD</sequence>
<dbReference type="STRING" id="595434.RISK_004400"/>
<gene>
    <name evidence="1" type="ORF">RISK_004400</name>
</gene>
<evidence type="ECO:0000313" key="2">
    <source>
        <dbReference type="Proteomes" id="UP000036367"/>
    </source>
</evidence>